<gene>
    <name evidence="2" type="ORF">BDU57DRAFT_543618</name>
</gene>
<feature type="compositionally biased region" description="Polar residues" evidence="1">
    <location>
        <begin position="124"/>
        <end position="137"/>
    </location>
</feature>
<feature type="compositionally biased region" description="Basic and acidic residues" evidence="1">
    <location>
        <begin position="90"/>
        <end position="107"/>
    </location>
</feature>
<evidence type="ECO:0000313" key="3">
    <source>
        <dbReference type="Proteomes" id="UP000800096"/>
    </source>
</evidence>
<dbReference type="AlphaFoldDB" id="A0A6A5Q9F6"/>
<keyword evidence="3" id="KW-1185">Reference proteome</keyword>
<sequence>MFQKRDCDFDPTTAYYQQADGPLERTNKSLEIASRFHLTANADIRWVDALLHIQFTLDISPNAFSKILPNGYITGMQSQEGWELITGRPAHNERPPIEGTDVKKWSESDSGSESDSQSKRNKGAQRTTSANLRSPTINDYGPPVLELPPLQAVAPTSADLRSLTTNDYGRLVPELPPPQTFVHTNANSCGLIINKDGRPSQGELISLARAYSARKATRPDSRKIRWPTKGTHQRHPSSDTAPPTGDLDASAIGRLPQGK</sequence>
<accession>A0A6A5Q9F6</accession>
<dbReference type="Proteomes" id="UP000800096">
    <property type="component" value="Unassembled WGS sequence"/>
</dbReference>
<feature type="region of interest" description="Disordered" evidence="1">
    <location>
        <begin position="215"/>
        <end position="259"/>
    </location>
</feature>
<feature type="region of interest" description="Disordered" evidence="1">
    <location>
        <begin position="87"/>
        <end position="144"/>
    </location>
</feature>
<dbReference type="EMBL" id="ML979147">
    <property type="protein sequence ID" value="KAF1910997.1"/>
    <property type="molecule type" value="Genomic_DNA"/>
</dbReference>
<reference evidence="2" key="1">
    <citation type="journal article" date="2020" name="Stud. Mycol.">
        <title>101 Dothideomycetes genomes: a test case for predicting lifestyles and emergence of pathogens.</title>
        <authorList>
            <person name="Haridas S."/>
            <person name="Albert R."/>
            <person name="Binder M."/>
            <person name="Bloem J."/>
            <person name="Labutti K."/>
            <person name="Salamov A."/>
            <person name="Andreopoulos B."/>
            <person name="Baker S."/>
            <person name="Barry K."/>
            <person name="Bills G."/>
            <person name="Bluhm B."/>
            <person name="Cannon C."/>
            <person name="Castanera R."/>
            <person name="Culley D."/>
            <person name="Daum C."/>
            <person name="Ezra D."/>
            <person name="Gonzalez J."/>
            <person name="Henrissat B."/>
            <person name="Kuo A."/>
            <person name="Liang C."/>
            <person name="Lipzen A."/>
            <person name="Lutzoni F."/>
            <person name="Magnuson J."/>
            <person name="Mondo S."/>
            <person name="Nolan M."/>
            <person name="Ohm R."/>
            <person name="Pangilinan J."/>
            <person name="Park H.-J."/>
            <person name="Ramirez L."/>
            <person name="Alfaro M."/>
            <person name="Sun H."/>
            <person name="Tritt A."/>
            <person name="Yoshinaga Y."/>
            <person name="Zwiers L.-H."/>
            <person name="Turgeon B."/>
            <person name="Goodwin S."/>
            <person name="Spatafora J."/>
            <person name="Crous P."/>
            <person name="Grigoriev I."/>
        </authorList>
    </citation>
    <scope>NUCLEOTIDE SEQUENCE</scope>
    <source>
        <strain evidence="2">HMLAC05119</strain>
    </source>
</reference>
<organism evidence="2 3">
    <name type="scientific">Ampelomyces quisqualis</name>
    <name type="common">Powdery mildew agent</name>
    <dbReference type="NCBI Taxonomy" id="50730"/>
    <lineage>
        <taxon>Eukaryota</taxon>
        <taxon>Fungi</taxon>
        <taxon>Dikarya</taxon>
        <taxon>Ascomycota</taxon>
        <taxon>Pezizomycotina</taxon>
        <taxon>Dothideomycetes</taxon>
        <taxon>Pleosporomycetidae</taxon>
        <taxon>Pleosporales</taxon>
        <taxon>Pleosporineae</taxon>
        <taxon>Phaeosphaeriaceae</taxon>
        <taxon>Ampelomyces</taxon>
    </lineage>
</organism>
<protein>
    <submittedName>
        <fullName evidence="2">Uncharacterized protein</fullName>
    </submittedName>
</protein>
<name>A0A6A5Q9F6_AMPQU</name>
<evidence type="ECO:0000313" key="2">
    <source>
        <dbReference type="EMBL" id="KAF1910997.1"/>
    </source>
</evidence>
<proteinExistence type="predicted"/>
<evidence type="ECO:0000256" key="1">
    <source>
        <dbReference type="SAM" id="MobiDB-lite"/>
    </source>
</evidence>